<reference evidence="19" key="1">
    <citation type="submission" date="2013-10" db="EMBL/GenBank/DDBJ databases">
        <authorList>
            <person name="Schartl M."/>
            <person name="Warren W."/>
        </authorList>
    </citation>
    <scope>NUCLEOTIDE SEQUENCE [LARGE SCALE GENOMIC DNA]</scope>
    <source>
        <strain evidence="19">female</strain>
    </source>
</reference>
<evidence type="ECO:0000256" key="15">
    <source>
        <dbReference type="PROSITE-ProRule" id="PRU10141"/>
    </source>
</evidence>
<evidence type="ECO:0000256" key="3">
    <source>
        <dbReference type="ARBA" id="ARBA00022527"/>
    </source>
</evidence>
<keyword evidence="19" id="KW-1185">Reference proteome</keyword>
<name>A0A096M312_POEFO</name>
<dbReference type="InterPro" id="IPR011009">
    <property type="entry name" value="Kinase-like_dom_sf"/>
</dbReference>
<dbReference type="GO" id="GO:0005524">
    <property type="term" value="F:ATP binding"/>
    <property type="evidence" value="ECO:0007669"/>
    <property type="project" value="UniProtKB-UniRule"/>
</dbReference>
<feature type="region of interest" description="Disordered" evidence="16">
    <location>
        <begin position="543"/>
        <end position="602"/>
    </location>
</feature>
<keyword evidence="8 15" id="KW-0067">ATP-binding</keyword>
<evidence type="ECO:0000256" key="9">
    <source>
        <dbReference type="ARBA" id="ARBA00022842"/>
    </source>
</evidence>
<feature type="compositionally biased region" description="Low complexity" evidence="16">
    <location>
        <begin position="412"/>
        <end position="431"/>
    </location>
</feature>
<dbReference type="EMBL" id="AYCK01014303">
    <property type="status" value="NOT_ANNOTATED_CDS"/>
    <property type="molecule type" value="Genomic_DNA"/>
</dbReference>
<evidence type="ECO:0000313" key="18">
    <source>
        <dbReference type="Ensembl" id="ENSPFOP00000025803.1"/>
    </source>
</evidence>
<dbReference type="PROSITE" id="PS00108">
    <property type="entry name" value="PROTEIN_KINASE_ST"/>
    <property type="match status" value="1"/>
</dbReference>
<dbReference type="FunFam" id="1.10.510.10:FF:000064">
    <property type="entry name" value="BR serine/threonine-protein kinase 2"/>
    <property type="match status" value="1"/>
</dbReference>
<feature type="compositionally biased region" description="Pro residues" evidence="16">
    <location>
        <begin position="587"/>
        <end position="596"/>
    </location>
</feature>
<feature type="domain" description="Protein kinase" evidence="17">
    <location>
        <begin position="20"/>
        <end position="271"/>
    </location>
</feature>
<dbReference type="GO" id="GO:0007399">
    <property type="term" value="P:nervous system development"/>
    <property type="evidence" value="ECO:0007669"/>
    <property type="project" value="UniProtKB-KW"/>
</dbReference>
<evidence type="ECO:0000259" key="17">
    <source>
        <dbReference type="PROSITE" id="PS50011"/>
    </source>
</evidence>
<dbReference type="EMBL" id="AYCK01014301">
    <property type="status" value="NOT_ANNOTATED_CDS"/>
    <property type="molecule type" value="Genomic_DNA"/>
</dbReference>
<feature type="compositionally biased region" description="Polar residues" evidence="16">
    <location>
        <begin position="504"/>
        <end position="516"/>
    </location>
</feature>
<evidence type="ECO:0000256" key="7">
    <source>
        <dbReference type="ARBA" id="ARBA00022777"/>
    </source>
</evidence>
<evidence type="ECO:0000256" key="1">
    <source>
        <dbReference type="ARBA" id="ARBA00001946"/>
    </source>
</evidence>
<dbReference type="SUPFAM" id="SSF56112">
    <property type="entry name" value="Protein kinase-like (PK-like)"/>
    <property type="match status" value="1"/>
</dbReference>
<dbReference type="GeneTree" id="ENSGT00940000157462"/>
<accession>A0A096M312</accession>
<feature type="compositionally biased region" description="Low complexity" evidence="16">
    <location>
        <begin position="492"/>
        <end position="501"/>
    </location>
</feature>
<keyword evidence="7" id="KW-0418">Kinase</keyword>
<keyword evidence="10" id="KW-0524">Neurogenesis</keyword>
<evidence type="ECO:0000256" key="14">
    <source>
        <dbReference type="ARBA" id="ARBA00048878"/>
    </source>
</evidence>
<dbReference type="InterPro" id="IPR017441">
    <property type="entry name" value="Protein_kinase_ATP_BS"/>
</dbReference>
<comment type="catalytic activity">
    <reaction evidence="13">
        <text>L-seryl-[protein] + ATP = O-phospho-L-seryl-[protein] + ADP + H(+)</text>
        <dbReference type="Rhea" id="RHEA:17989"/>
        <dbReference type="Rhea" id="RHEA-COMP:9863"/>
        <dbReference type="Rhea" id="RHEA-COMP:11604"/>
        <dbReference type="ChEBI" id="CHEBI:15378"/>
        <dbReference type="ChEBI" id="CHEBI:29999"/>
        <dbReference type="ChEBI" id="CHEBI:30616"/>
        <dbReference type="ChEBI" id="CHEBI:83421"/>
        <dbReference type="ChEBI" id="CHEBI:456216"/>
        <dbReference type="EC" id="2.7.11.1"/>
    </reaction>
</comment>
<dbReference type="CDD" id="cd14340">
    <property type="entry name" value="UBA_BRSK"/>
    <property type="match status" value="1"/>
</dbReference>
<dbReference type="PROSITE" id="PS00107">
    <property type="entry name" value="PROTEIN_KINASE_ATP"/>
    <property type="match status" value="1"/>
</dbReference>
<dbReference type="GO" id="GO:0050321">
    <property type="term" value="F:tau-protein kinase activity"/>
    <property type="evidence" value="ECO:0007669"/>
    <property type="project" value="UniProtKB-EC"/>
</dbReference>
<keyword evidence="3" id="KW-0723">Serine/threonine-protein kinase</keyword>
<dbReference type="PROSITE" id="PS50011">
    <property type="entry name" value="PROTEIN_KINASE_DOM"/>
    <property type="match status" value="1"/>
</dbReference>
<evidence type="ECO:0000256" key="5">
    <source>
        <dbReference type="ARBA" id="ARBA00022723"/>
    </source>
</evidence>
<dbReference type="PANTHER" id="PTHR24346:SF108">
    <property type="entry name" value="BR SERINE_THREONINE KINASE 1"/>
    <property type="match status" value="1"/>
</dbReference>
<comment type="catalytic activity">
    <reaction evidence="12">
        <text>L-seryl-[tau protein] + ATP = O-phospho-L-seryl-[tau protein] + ADP + H(+)</text>
        <dbReference type="Rhea" id="RHEA:12801"/>
        <dbReference type="Rhea" id="RHEA-COMP:13701"/>
        <dbReference type="Rhea" id="RHEA-COMP:13702"/>
        <dbReference type="ChEBI" id="CHEBI:15378"/>
        <dbReference type="ChEBI" id="CHEBI:29999"/>
        <dbReference type="ChEBI" id="CHEBI:30616"/>
        <dbReference type="ChEBI" id="CHEBI:83421"/>
        <dbReference type="ChEBI" id="CHEBI:456216"/>
        <dbReference type="EC" id="2.7.11.26"/>
    </reaction>
</comment>
<dbReference type="GO" id="GO:0005737">
    <property type="term" value="C:cytoplasm"/>
    <property type="evidence" value="ECO:0007669"/>
    <property type="project" value="TreeGrafter"/>
</dbReference>
<comment type="cofactor">
    <cofactor evidence="1">
        <name>Mg(2+)</name>
        <dbReference type="ChEBI" id="CHEBI:18420"/>
    </cofactor>
</comment>
<evidence type="ECO:0000256" key="4">
    <source>
        <dbReference type="ARBA" id="ARBA00022679"/>
    </source>
</evidence>
<evidence type="ECO:0000256" key="12">
    <source>
        <dbReference type="ARBA" id="ARBA00048291"/>
    </source>
</evidence>
<dbReference type="InterPro" id="IPR048622">
    <property type="entry name" value="BRSK1_2-like_UBA"/>
</dbReference>
<comment type="catalytic activity">
    <reaction evidence="14">
        <text>L-threonyl-[tau protein] + ATP = O-phospho-L-threonyl-[tau protein] + ADP + H(+)</text>
        <dbReference type="Rhea" id="RHEA:53904"/>
        <dbReference type="Rhea" id="RHEA-COMP:13703"/>
        <dbReference type="Rhea" id="RHEA-COMP:13704"/>
        <dbReference type="ChEBI" id="CHEBI:15378"/>
        <dbReference type="ChEBI" id="CHEBI:30013"/>
        <dbReference type="ChEBI" id="CHEBI:30616"/>
        <dbReference type="ChEBI" id="CHEBI:61977"/>
        <dbReference type="ChEBI" id="CHEBI:456216"/>
        <dbReference type="EC" id="2.7.11.26"/>
    </reaction>
</comment>
<protein>
    <submittedName>
        <fullName evidence="18">BR serine/threonine kinase 2</fullName>
    </submittedName>
</protein>
<feature type="compositionally biased region" description="Basic and acidic residues" evidence="16">
    <location>
        <begin position="358"/>
        <end position="368"/>
    </location>
</feature>
<evidence type="ECO:0000256" key="16">
    <source>
        <dbReference type="SAM" id="MobiDB-lite"/>
    </source>
</evidence>
<dbReference type="AlphaFoldDB" id="A0A096M312"/>
<dbReference type="PANTHER" id="PTHR24346">
    <property type="entry name" value="MAP/MICROTUBULE AFFINITY-REGULATING KINASE"/>
    <property type="match status" value="1"/>
</dbReference>
<feature type="compositionally biased region" description="Pro residues" evidence="16">
    <location>
        <begin position="561"/>
        <end position="573"/>
    </location>
</feature>
<dbReference type="EMBL" id="AYCK01014302">
    <property type="status" value="NOT_ANNOTATED_CDS"/>
    <property type="molecule type" value="Genomic_DNA"/>
</dbReference>
<keyword evidence="6 15" id="KW-0547">Nucleotide-binding</keyword>
<keyword evidence="9" id="KW-0460">Magnesium</keyword>
<dbReference type="Gene3D" id="1.10.510.10">
    <property type="entry name" value="Transferase(Phosphotransferase) domain 1"/>
    <property type="match status" value="1"/>
</dbReference>
<dbReference type="Pfam" id="PF21122">
    <property type="entry name" value="KA1_BRSK"/>
    <property type="match status" value="1"/>
</dbReference>
<evidence type="ECO:0000256" key="6">
    <source>
        <dbReference type="ARBA" id="ARBA00022741"/>
    </source>
</evidence>
<evidence type="ECO:0000256" key="11">
    <source>
        <dbReference type="ARBA" id="ARBA00047899"/>
    </source>
</evidence>
<evidence type="ECO:0000313" key="19">
    <source>
        <dbReference type="Proteomes" id="UP000028760"/>
    </source>
</evidence>
<dbReference type="Pfam" id="PF21115">
    <property type="entry name" value="UBA_BRSK"/>
    <property type="match status" value="1"/>
</dbReference>
<reference evidence="18" key="3">
    <citation type="submission" date="2025-09" db="UniProtKB">
        <authorList>
            <consortium name="Ensembl"/>
        </authorList>
    </citation>
    <scope>IDENTIFICATION</scope>
</reference>
<dbReference type="InterPro" id="IPR008271">
    <property type="entry name" value="Ser/Thr_kinase_AS"/>
</dbReference>
<dbReference type="GO" id="GO:0046872">
    <property type="term" value="F:metal ion binding"/>
    <property type="evidence" value="ECO:0007669"/>
    <property type="project" value="UniProtKB-KW"/>
</dbReference>
<keyword evidence="4" id="KW-0808">Transferase</keyword>
<dbReference type="InterPro" id="IPR000719">
    <property type="entry name" value="Prot_kinase_dom"/>
</dbReference>
<dbReference type="Ensembl" id="ENSPFOT00000022038.1">
    <property type="protein sequence ID" value="ENSPFOP00000025803.1"/>
    <property type="gene ID" value="ENSPFOG00000001962.2"/>
</dbReference>
<dbReference type="CDD" id="cd14081">
    <property type="entry name" value="STKc_BRSK1_2"/>
    <property type="match status" value="1"/>
</dbReference>
<dbReference type="GO" id="GO:0035556">
    <property type="term" value="P:intracellular signal transduction"/>
    <property type="evidence" value="ECO:0007669"/>
    <property type="project" value="TreeGrafter"/>
</dbReference>
<feature type="binding site" evidence="15">
    <location>
        <position position="49"/>
    </location>
    <ligand>
        <name>ATP</name>
        <dbReference type="ChEBI" id="CHEBI:30616"/>
    </ligand>
</feature>
<evidence type="ECO:0000256" key="10">
    <source>
        <dbReference type="ARBA" id="ARBA00022902"/>
    </source>
</evidence>
<dbReference type="OMA" id="XEKNGQA"/>
<dbReference type="SMART" id="SM00220">
    <property type="entry name" value="S_TKc"/>
    <property type="match status" value="1"/>
</dbReference>
<feature type="region of interest" description="Disordered" evidence="16">
    <location>
        <begin position="792"/>
        <end position="846"/>
    </location>
</feature>
<dbReference type="Proteomes" id="UP000028760">
    <property type="component" value="Unassembled WGS sequence"/>
</dbReference>
<comment type="catalytic activity">
    <reaction evidence="11">
        <text>L-threonyl-[protein] + ATP = O-phospho-L-threonyl-[protein] + ADP + H(+)</text>
        <dbReference type="Rhea" id="RHEA:46608"/>
        <dbReference type="Rhea" id="RHEA-COMP:11060"/>
        <dbReference type="Rhea" id="RHEA-COMP:11605"/>
        <dbReference type="ChEBI" id="CHEBI:15378"/>
        <dbReference type="ChEBI" id="CHEBI:30013"/>
        <dbReference type="ChEBI" id="CHEBI:30616"/>
        <dbReference type="ChEBI" id="CHEBI:61977"/>
        <dbReference type="ChEBI" id="CHEBI:456216"/>
        <dbReference type="EC" id="2.7.11.1"/>
    </reaction>
</comment>
<comment type="similarity">
    <text evidence="2">Belongs to the protein kinase superfamily. CAMK Ser/Thr protein kinase family. SNF1 subfamily.</text>
</comment>
<feature type="compositionally biased region" description="Polar residues" evidence="16">
    <location>
        <begin position="467"/>
        <end position="476"/>
    </location>
</feature>
<dbReference type="FunFam" id="3.30.200.20:FF:000003">
    <property type="entry name" value="Non-specific serine/threonine protein kinase"/>
    <property type="match status" value="1"/>
</dbReference>
<proteinExistence type="inferred from homology"/>
<evidence type="ECO:0000256" key="13">
    <source>
        <dbReference type="ARBA" id="ARBA00048679"/>
    </source>
</evidence>
<evidence type="ECO:0000256" key="2">
    <source>
        <dbReference type="ARBA" id="ARBA00006234"/>
    </source>
</evidence>
<sequence length="846" mass="93917">MSSSGKDNSGAQHANYVGPYRLEKTLGKGQTGLVKLGIHCVTCQKVAIKIVNREKLSESVLMKVEREIAILKLIEHPHVLKLHDVYENKKYLYLVLEHVSGGELFDYLVKKGRLTPKEARKFFRQIMSALDFCHSHSICHRDLKPENLLLDEKNNIRIADFGMASLQVGDSLLETSCGSPHYACPEVIRGEKYDGRKADVWSCGVILFALLVGALPFDDDNLRNLLEKVKLGVFHMPHFIPPDCQNLLRGMIEVDASKRLTLEKIQKHSWYISGGKNEPEPEQPVPRKVTIRSLPSADDIDPDVLDSMHSLGCFRDKNKLLKDLLSDDENQEKMIYFLLLDRKERYPSQEDQNLPPRNEIDPPKKRVDSPMLNRHGKRRPERKSMEVLSVTDGGSPVPARRAIDMTQHGQRSRSISGASSGLSTSPLSSPRPIRKFCVPPQSPDLSESPNTSPCPSPEPCPNRTGPRISTPNSLAPNSEPLPGALNKTQTLPAKPKVAPKPLQATRSNPLPETSSDPAPAANPVMPMSPIRLHHFHPVVPVPSPFTDHPPKSIPLIQVTPHPSPRGSPLPTPKGTPVHTPKDSPAGTPTPTPPPSPSIGGMPWRTRLNSIKNSFLGSPRFHRRKLQVPTQEEMSSLTPESSPELAKKSWFGNFINLEKEEQIFIVIKDKPLSSIKADIVQAFLSIPSLSHSVISQTSFRAEYKSTAGPTVFQKPVKFQVDITYTESTAATKENGIYSVTFTLLSGPSRRFKRVVETIQSQLLSTHEQPGVQQLSVLYSSKFSNRLTQLFSDEKNGQVPHPFGMPSKHCPSPMHVRRHESENNDTKFPAAGRDRGKLSAASVGTQEE</sequence>
<dbReference type="Pfam" id="PF00069">
    <property type="entry name" value="Pkinase"/>
    <property type="match status" value="1"/>
</dbReference>
<reference evidence="18" key="2">
    <citation type="submission" date="2025-08" db="UniProtKB">
        <authorList>
            <consortium name="Ensembl"/>
        </authorList>
    </citation>
    <scope>IDENTIFICATION</scope>
</reference>
<organism evidence="18 19">
    <name type="scientific">Poecilia formosa</name>
    <name type="common">Amazon molly</name>
    <name type="synonym">Limia formosa</name>
    <dbReference type="NCBI Taxonomy" id="48698"/>
    <lineage>
        <taxon>Eukaryota</taxon>
        <taxon>Metazoa</taxon>
        <taxon>Chordata</taxon>
        <taxon>Craniata</taxon>
        <taxon>Vertebrata</taxon>
        <taxon>Euteleostomi</taxon>
        <taxon>Actinopterygii</taxon>
        <taxon>Neopterygii</taxon>
        <taxon>Teleostei</taxon>
        <taxon>Neoteleostei</taxon>
        <taxon>Acanthomorphata</taxon>
        <taxon>Ovalentaria</taxon>
        <taxon>Atherinomorphae</taxon>
        <taxon>Cyprinodontiformes</taxon>
        <taxon>Poeciliidae</taxon>
        <taxon>Poeciliinae</taxon>
        <taxon>Poecilia</taxon>
    </lineage>
</organism>
<keyword evidence="5" id="KW-0479">Metal-binding</keyword>
<feature type="region of interest" description="Disordered" evidence="16">
    <location>
        <begin position="347"/>
        <end position="525"/>
    </location>
</feature>
<evidence type="ECO:0000256" key="8">
    <source>
        <dbReference type="ARBA" id="ARBA00022840"/>
    </source>
</evidence>